<gene>
    <name evidence="3" type="primary">20199350</name>
    <name evidence="2" type="ORF">HELRODRAFT_161883</name>
</gene>
<reference evidence="3" key="3">
    <citation type="submission" date="2015-06" db="UniProtKB">
        <authorList>
            <consortium name="EnsemblMetazoa"/>
        </authorList>
    </citation>
    <scope>IDENTIFICATION</scope>
</reference>
<dbReference type="EMBL" id="AMQM01000952">
    <property type="status" value="NOT_ANNOTATED_CDS"/>
    <property type="molecule type" value="Genomic_DNA"/>
</dbReference>
<name>T1ES00_HELRO</name>
<evidence type="ECO:0000313" key="4">
    <source>
        <dbReference type="Proteomes" id="UP000015101"/>
    </source>
</evidence>
<dbReference type="GeneID" id="20199350"/>
<evidence type="ECO:0000256" key="1">
    <source>
        <dbReference type="SAM" id="Phobius"/>
    </source>
</evidence>
<feature type="transmembrane region" description="Helical" evidence="1">
    <location>
        <begin position="74"/>
        <end position="99"/>
    </location>
</feature>
<dbReference type="GO" id="GO:0005654">
    <property type="term" value="C:nucleoplasm"/>
    <property type="evidence" value="ECO:0000318"/>
    <property type="project" value="GO_Central"/>
</dbReference>
<proteinExistence type="predicted"/>
<sequence length="220" mass="24269">MIIIIIIIPKSLSVTQQPIKIRADKTIKIADLITSTPFPSPTTTSNIGHNITSHTGHNITAAATTTATNQPTMFIGAIILIVLMVLCAILGLIYSYIYFTRINPVRGRKFADSGGLGHIESGGGAEKLKKKNINNNINNHNINNHNINNHNINNHNINNNNINNINNYNINNYNINNHNINNNININNINNNIINIININFNNNNININDAMACHAAIDN</sequence>
<dbReference type="CTD" id="20199350"/>
<keyword evidence="4" id="KW-1185">Reference proteome</keyword>
<dbReference type="EnsemblMetazoa" id="HelroT161883">
    <property type="protein sequence ID" value="HelroP161883"/>
    <property type="gene ID" value="HelroG161883"/>
</dbReference>
<reference evidence="2 4" key="2">
    <citation type="journal article" date="2013" name="Nature">
        <title>Insights into bilaterian evolution from three spiralian genomes.</title>
        <authorList>
            <person name="Simakov O."/>
            <person name="Marletaz F."/>
            <person name="Cho S.J."/>
            <person name="Edsinger-Gonzales E."/>
            <person name="Havlak P."/>
            <person name="Hellsten U."/>
            <person name="Kuo D.H."/>
            <person name="Larsson T."/>
            <person name="Lv J."/>
            <person name="Arendt D."/>
            <person name="Savage R."/>
            <person name="Osoegawa K."/>
            <person name="de Jong P."/>
            <person name="Grimwood J."/>
            <person name="Chapman J.A."/>
            <person name="Shapiro H."/>
            <person name="Aerts A."/>
            <person name="Otillar R.P."/>
            <person name="Terry A.Y."/>
            <person name="Boore J.L."/>
            <person name="Grigoriev I.V."/>
            <person name="Lindberg D.R."/>
            <person name="Seaver E.C."/>
            <person name="Weisblat D.A."/>
            <person name="Putnam N.H."/>
            <person name="Rokhsar D.S."/>
        </authorList>
    </citation>
    <scope>NUCLEOTIDE SEQUENCE</scope>
</reference>
<protein>
    <submittedName>
        <fullName evidence="2 3">Uncharacterized protein</fullName>
    </submittedName>
</protein>
<dbReference type="AlphaFoldDB" id="T1ES00"/>
<dbReference type="Proteomes" id="UP000015101">
    <property type="component" value="Unassembled WGS sequence"/>
</dbReference>
<keyword evidence="1" id="KW-0472">Membrane</keyword>
<dbReference type="KEGG" id="hro:HELRODRAFT_161883"/>
<dbReference type="InParanoid" id="T1ES00"/>
<dbReference type="GO" id="GO:0005730">
    <property type="term" value="C:nucleolus"/>
    <property type="evidence" value="ECO:0000318"/>
    <property type="project" value="GO_Central"/>
</dbReference>
<evidence type="ECO:0000313" key="2">
    <source>
        <dbReference type="EMBL" id="ESO02594.1"/>
    </source>
</evidence>
<accession>T1ES00</accession>
<organism evidence="3 4">
    <name type="scientific">Helobdella robusta</name>
    <name type="common">Californian leech</name>
    <dbReference type="NCBI Taxonomy" id="6412"/>
    <lineage>
        <taxon>Eukaryota</taxon>
        <taxon>Metazoa</taxon>
        <taxon>Spiralia</taxon>
        <taxon>Lophotrochozoa</taxon>
        <taxon>Annelida</taxon>
        <taxon>Clitellata</taxon>
        <taxon>Hirudinea</taxon>
        <taxon>Rhynchobdellida</taxon>
        <taxon>Glossiphoniidae</taxon>
        <taxon>Helobdella</taxon>
    </lineage>
</organism>
<evidence type="ECO:0000313" key="3">
    <source>
        <dbReference type="EnsemblMetazoa" id="HelroP161883"/>
    </source>
</evidence>
<dbReference type="HOGENOM" id="CLU_1257283_0_0_1"/>
<dbReference type="RefSeq" id="XP_009020002.1">
    <property type="nucleotide sequence ID" value="XM_009021754.1"/>
</dbReference>
<dbReference type="EMBL" id="KB096742">
    <property type="protein sequence ID" value="ESO02594.1"/>
    <property type="molecule type" value="Genomic_DNA"/>
</dbReference>
<reference evidence="4" key="1">
    <citation type="submission" date="2012-12" db="EMBL/GenBank/DDBJ databases">
        <authorList>
            <person name="Hellsten U."/>
            <person name="Grimwood J."/>
            <person name="Chapman J.A."/>
            <person name="Shapiro H."/>
            <person name="Aerts A."/>
            <person name="Otillar R.P."/>
            <person name="Terry A.Y."/>
            <person name="Boore J.L."/>
            <person name="Simakov O."/>
            <person name="Marletaz F."/>
            <person name="Cho S.-J."/>
            <person name="Edsinger-Gonzales E."/>
            <person name="Havlak P."/>
            <person name="Kuo D.-H."/>
            <person name="Larsson T."/>
            <person name="Lv J."/>
            <person name="Arendt D."/>
            <person name="Savage R."/>
            <person name="Osoegawa K."/>
            <person name="de Jong P."/>
            <person name="Lindberg D.R."/>
            <person name="Seaver E.C."/>
            <person name="Weisblat D.A."/>
            <person name="Putnam N.H."/>
            <person name="Grigoriev I.V."/>
            <person name="Rokhsar D.S."/>
        </authorList>
    </citation>
    <scope>NUCLEOTIDE SEQUENCE</scope>
</reference>
<keyword evidence="1" id="KW-0812">Transmembrane</keyword>
<dbReference type="EMBL" id="AMQM01000951">
    <property type="status" value="NOT_ANNOTATED_CDS"/>
    <property type="molecule type" value="Genomic_DNA"/>
</dbReference>
<keyword evidence="1" id="KW-1133">Transmembrane helix</keyword>